<protein>
    <submittedName>
        <fullName evidence="4">Uncharacterized protein</fullName>
    </submittedName>
</protein>
<evidence type="ECO:0000256" key="2">
    <source>
        <dbReference type="ARBA" id="ARBA00022527"/>
    </source>
</evidence>
<reference evidence="4 5" key="1">
    <citation type="submission" date="2024-02" db="EMBL/GenBank/DDBJ databases">
        <authorList>
            <person name="Vignale AGUSTIN F."/>
            <person name="Sosa J E."/>
            <person name="Modenutti C."/>
        </authorList>
    </citation>
    <scope>NUCLEOTIDE SEQUENCE [LARGE SCALE GENOMIC DNA]</scope>
</reference>
<evidence type="ECO:0000313" key="5">
    <source>
        <dbReference type="Proteomes" id="UP001642360"/>
    </source>
</evidence>
<dbReference type="GO" id="GO:0016020">
    <property type="term" value="C:membrane"/>
    <property type="evidence" value="ECO:0007669"/>
    <property type="project" value="UniProtKB-SubCell"/>
</dbReference>
<comment type="caution">
    <text evidence="4">The sequence shown here is derived from an EMBL/GenBank/DDBJ whole genome shotgun (WGS) entry which is preliminary data.</text>
</comment>
<evidence type="ECO:0000256" key="1">
    <source>
        <dbReference type="ARBA" id="ARBA00004370"/>
    </source>
</evidence>
<organism evidence="4 5">
    <name type="scientific">Ilex paraguariensis</name>
    <name type="common">yerba mate</name>
    <dbReference type="NCBI Taxonomy" id="185542"/>
    <lineage>
        <taxon>Eukaryota</taxon>
        <taxon>Viridiplantae</taxon>
        <taxon>Streptophyta</taxon>
        <taxon>Embryophyta</taxon>
        <taxon>Tracheophyta</taxon>
        <taxon>Spermatophyta</taxon>
        <taxon>Magnoliopsida</taxon>
        <taxon>eudicotyledons</taxon>
        <taxon>Gunneridae</taxon>
        <taxon>Pentapetalae</taxon>
        <taxon>asterids</taxon>
        <taxon>campanulids</taxon>
        <taxon>Aquifoliales</taxon>
        <taxon>Aquifoliaceae</taxon>
        <taxon>Ilex</taxon>
    </lineage>
</organism>
<dbReference type="Proteomes" id="UP001642360">
    <property type="component" value="Unassembled WGS sequence"/>
</dbReference>
<keyword evidence="2" id="KW-0723">Serine/threonine-protein kinase</keyword>
<keyword evidence="3" id="KW-0472">Membrane</keyword>
<dbReference type="PANTHER" id="PTHR47985">
    <property type="entry name" value="OS07G0668900 PROTEIN"/>
    <property type="match status" value="1"/>
</dbReference>
<keyword evidence="5" id="KW-1185">Reference proteome</keyword>
<proteinExistence type="predicted"/>
<sequence>RVIDNSRPSEEQNLVTWAQPLFKDKRMFHLMADPLLEGNYPIKGLYQALAIAAMCLQEEASVRPLISDVVTALEYLSVNKIDEAEAEESV</sequence>
<gene>
    <name evidence="4" type="ORF">ILEXP_LOCUS5152</name>
</gene>
<dbReference type="AlphaFoldDB" id="A0ABC8R054"/>
<feature type="non-terminal residue" evidence="4">
    <location>
        <position position="1"/>
    </location>
</feature>
<accession>A0ABC8R054</accession>
<comment type="subcellular location">
    <subcellularLocation>
        <location evidence="1">Membrane</location>
    </subcellularLocation>
</comment>
<dbReference type="PANTHER" id="PTHR47985:SF39">
    <property type="entry name" value="SERINE_THREONINE-PROTEIN KINASE PBL23-RELATED"/>
    <property type="match status" value="1"/>
</dbReference>
<evidence type="ECO:0000256" key="3">
    <source>
        <dbReference type="ARBA" id="ARBA00023136"/>
    </source>
</evidence>
<dbReference type="GO" id="GO:0004674">
    <property type="term" value="F:protein serine/threonine kinase activity"/>
    <property type="evidence" value="ECO:0007669"/>
    <property type="project" value="UniProtKB-KW"/>
</dbReference>
<evidence type="ECO:0000313" key="4">
    <source>
        <dbReference type="EMBL" id="CAK9138067.1"/>
    </source>
</evidence>
<name>A0ABC8R054_9AQUA</name>
<dbReference type="Gene3D" id="1.10.510.10">
    <property type="entry name" value="Transferase(Phosphotransferase) domain 1"/>
    <property type="match status" value="1"/>
</dbReference>
<dbReference type="EMBL" id="CAUOFW020000859">
    <property type="protein sequence ID" value="CAK9138067.1"/>
    <property type="molecule type" value="Genomic_DNA"/>
</dbReference>
<keyword evidence="2" id="KW-0418">Kinase</keyword>
<keyword evidence="2" id="KW-0808">Transferase</keyword>